<feature type="transmembrane region" description="Helical" evidence="1">
    <location>
        <begin position="183"/>
        <end position="199"/>
    </location>
</feature>
<name>A0A9W9W4F2_9EURO</name>
<accession>A0A9W9W4F2</accession>
<keyword evidence="3" id="KW-1185">Reference proteome</keyword>
<dbReference type="RefSeq" id="XP_056490404.1">
    <property type="nucleotide sequence ID" value="XM_056631102.1"/>
</dbReference>
<gene>
    <name evidence="2" type="ORF">N7509_006465</name>
</gene>
<dbReference type="GeneID" id="81370082"/>
<protein>
    <submittedName>
        <fullName evidence="2">Uncharacterized protein</fullName>
    </submittedName>
</protein>
<feature type="transmembrane region" description="Helical" evidence="1">
    <location>
        <begin position="219"/>
        <end position="237"/>
    </location>
</feature>
<evidence type="ECO:0000313" key="2">
    <source>
        <dbReference type="EMBL" id="KAJ5398352.1"/>
    </source>
</evidence>
<reference evidence="2" key="2">
    <citation type="journal article" date="2023" name="IMA Fungus">
        <title>Comparative genomic study of the Penicillium genus elucidates a diverse pangenome and 15 lateral gene transfer events.</title>
        <authorList>
            <person name="Petersen C."/>
            <person name="Sorensen T."/>
            <person name="Nielsen M.R."/>
            <person name="Sondergaard T.E."/>
            <person name="Sorensen J.L."/>
            <person name="Fitzpatrick D.A."/>
            <person name="Frisvad J.C."/>
            <person name="Nielsen K.L."/>
        </authorList>
    </citation>
    <scope>NUCLEOTIDE SEQUENCE</scope>
    <source>
        <strain evidence="2">IBT 29677</strain>
    </source>
</reference>
<keyword evidence="1" id="KW-0472">Membrane</keyword>
<comment type="caution">
    <text evidence="2">The sequence shown here is derived from an EMBL/GenBank/DDBJ whole genome shotgun (WGS) entry which is preliminary data.</text>
</comment>
<proteinExistence type="predicted"/>
<keyword evidence="1" id="KW-1133">Transmembrane helix</keyword>
<dbReference type="OrthoDB" id="4364441at2759"/>
<feature type="non-terminal residue" evidence="2">
    <location>
        <position position="265"/>
    </location>
</feature>
<dbReference type="AlphaFoldDB" id="A0A9W9W4F2"/>
<evidence type="ECO:0000313" key="3">
    <source>
        <dbReference type="Proteomes" id="UP001147747"/>
    </source>
</evidence>
<keyword evidence="1" id="KW-0812">Transmembrane</keyword>
<reference evidence="2" key="1">
    <citation type="submission" date="2022-12" db="EMBL/GenBank/DDBJ databases">
        <authorList>
            <person name="Petersen C."/>
        </authorList>
    </citation>
    <scope>NUCLEOTIDE SEQUENCE</scope>
    <source>
        <strain evidence="2">IBT 29677</strain>
    </source>
</reference>
<evidence type="ECO:0000256" key="1">
    <source>
        <dbReference type="SAM" id="Phobius"/>
    </source>
</evidence>
<dbReference type="EMBL" id="JAPZBU010000006">
    <property type="protein sequence ID" value="KAJ5398352.1"/>
    <property type="molecule type" value="Genomic_DNA"/>
</dbReference>
<dbReference type="Proteomes" id="UP001147747">
    <property type="component" value="Unassembled WGS sequence"/>
</dbReference>
<sequence length="265" mass="31536">NTETLGYLTLLQNTTISSGSQNQYLINTLKPYSKPDFLRLVDPLLIPNLLLYVGPNRRKEYLLYNNMVHNDWSSDKERLLRDFYNKEAFRYYKLYPGRAGQRRLRDFSVFKNKAPGLSKIIRITRLAPSKPLIPSAKTIRRRLHSILSLTLNCWTLPYNQIFMILEQYQIKDQIYRITTDNSLLPNITIIRILCLTYVIQLSLNKLLRKLKQYSIRFNIWLYTLIPVLNVNSTFLMLRRAKQIRLLFKPFCKEYNYTEILLTNDK</sequence>
<organism evidence="2 3">
    <name type="scientific">Penicillium cosmopolitanum</name>
    <dbReference type="NCBI Taxonomy" id="1131564"/>
    <lineage>
        <taxon>Eukaryota</taxon>
        <taxon>Fungi</taxon>
        <taxon>Dikarya</taxon>
        <taxon>Ascomycota</taxon>
        <taxon>Pezizomycotina</taxon>
        <taxon>Eurotiomycetes</taxon>
        <taxon>Eurotiomycetidae</taxon>
        <taxon>Eurotiales</taxon>
        <taxon>Aspergillaceae</taxon>
        <taxon>Penicillium</taxon>
    </lineage>
</organism>